<sequence>MPLRPPKHFARNLFLRYFGDAAINSLREELKVQRQKAELAREQREAAREQRDTARKQREDARRQRKEAQIQAREALKRVDGSTTPRHVNYLKSLSATLKELDTVRAEGTPLSEARLAVREVAQGIYPPMFSQVFPKRHCPPASVAFATVANNRFLPGLQVLLASLLDVYPELNSDVIVFHDGTITEFSQRRLQAMYPKIRFTVPDMSWFSTMELDSSNRKRIGILGYMSVMSLTLEGYERVIAIDSDTAIIDDISMLWTGRDIPLGSDEGPLPVEPDRIYACQDYGARRWSAVSQVTGHPVINSGIISVPARYMTPEHQDALKDLVKRNNEPVCPLLDRFADQKAWNRFICERDRDILPINFNCNIKYLDGLRGGSTAFVRMVHFAGYKPWFDALYTEADLIPEESGHAVRPTVWRNLCHDVLGRLRQRQYHQTLAAAPAYFTPKSPGRQIDGEPACFFIGNGPSLNQTDLGLLAGFETFAFNWFIHHEMFDELKPDHLVLGSHMLFGGWQTQDPKLPESYLGVLRSKAHKPVLWTSFYFREYFEMHGIDQEFDIRYVLFEKPQKDFIDVTGATNMDTDGFTHDGRTGVLSVATPIALKMGYRRIGLVGCDSNYNQTAERESNYFYDKSLHASLETTQKSLTATWTEHGPGFFAYLRVEQELQRLGGGFLDCTIDGALPLPKGKLEDL</sequence>
<dbReference type="EMBL" id="FOYI01000010">
    <property type="protein sequence ID" value="SFR15645.1"/>
    <property type="molecule type" value="Genomic_DNA"/>
</dbReference>
<dbReference type="Pfam" id="PF01501">
    <property type="entry name" value="Glyco_transf_8"/>
    <property type="match status" value="1"/>
</dbReference>
<organism evidence="2 3">
    <name type="scientific">Poseidonocella sedimentorum</name>
    <dbReference type="NCBI Taxonomy" id="871652"/>
    <lineage>
        <taxon>Bacteria</taxon>
        <taxon>Pseudomonadati</taxon>
        <taxon>Pseudomonadota</taxon>
        <taxon>Alphaproteobacteria</taxon>
        <taxon>Rhodobacterales</taxon>
        <taxon>Roseobacteraceae</taxon>
        <taxon>Poseidonocella</taxon>
    </lineage>
</organism>
<dbReference type="RefSeq" id="WP_143104163.1">
    <property type="nucleotide sequence ID" value="NZ_FOYI01000010.1"/>
</dbReference>
<name>A0A1I6ED66_9RHOB</name>
<dbReference type="InterPro" id="IPR029044">
    <property type="entry name" value="Nucleotide-diphossugar_trans"/>
</dbReference>
<dbReference type="AlphaFoldDB" id="A0A1I6ED66"/>
<dbReference type="Gene3D" id="3.90.550.10">
    <property type="entry name" value="Spore Coat Polysaccharide Biosynthesis Protein SpsA, Chain A"/>
    <property type="match status" value="1"/>
</dbReference>
<dbReference type="GO" id="GO:0016757">
    <property type="term" value="F:glycosyltransferase activity"/>
    <property type="evidence" value="ECO:0007669"/>
    <property type="project" value="InterPro"/>
</dbReference>
<gene>
    <name evidence="2" type="ORF">SAMN04515673_11027</name>
</gene>
<evidence type="ECO:0000313" key="2">
    <source>
        <dbReference type="EMBL" id="SFR15645.1"/>
    </source>
</evidence>
<keyword evidence="2" id="KW-0808">Transferase</keyword>
<reference evidence="2 3" key="1">
    <citation type="submission" date="2016-10" db="EMBL/GenBank/DDBJ databases">
        <authorList>
            <person name="de Groot N.N."/>
        </authorList>
    </citation>
    <scope>NUCLEOTIDE SEQUENCE [LARGE SCALE GENOMIC DNA]</scope>
    <source>
        <strain evidence="3">KMM 9023,NRIC 0796,JCM 17311,KCTC 23692</strain>
    </source>
</reference>
<dbReference type="STRING" id="871652.SAMN04515673_11027"/>
<proteinExistence type="predicted"/>
<evidence type="ECO:0000256" key="1">
    <source>
        <dbReference type="SAM" id="MobiDB-lite"/>
    </source>
</evidence>
<protein>
    <submittedName>
        <fullName evidence="2">Lipopolysaccharide biosynthesis protein, LPS:glycosyltransferase</fullName>
    </submittedName>
</protein>
<dbReference type="InterPro" id="IPR002495">
    <property type="entry name" value="Glyco_trans_8"/>
</dbReference>
<dbReference type="OrthoDB" id="5148555at2"/>
<dbReference type="Proteomes" id="UP000199302">
    <property type="component" value="Unassembled WGS sequence"/>
</dbReference>
<dbReference type="SUPFAM" id="SSF53448">
    <property type="entry name" value="Nucleotide-diphospho-sugar transferases"/>
    <property type="match status" value="1"/>
</dbReference>
<keyword evidence="3" id="KW-1185">Reference proteome</keyword>
<accession>A0A1I6ED66</accession>
<dbReference type="Gene3D" id="3.90.1480.10">
    <property type="entry name" value="Alpha-2,3-sialyltransferase"/>
    <property type="match status" value="1"/>
</dbReference>
<feature type="region of interest" description="Disordered" evidence="1">
    <location>
        <begin position="41"/>
        <end position="67"/>
    </location>
</feature>
<evidence type="ECO:0000313" key="3">
    <source>
        <dbReference type="Proteomes" id="UP000199302"/>
    </source>
</evidence>